<evidence type="ECO:0000256" key="24">
    <source>
        <dbReference type="ARBA" id="ARBA00081195"/>
    </source>
</evidence>
<comment type="catalytic activity">
    <reaction evidence="18">
        <text>N-acetyl-L-aspartyl-L-glutamate(out) = N-acetyl-L-aspartyl-L-glutamate(in)</text>
        <dbReference type="Rhea" id="RHEA:72599"/>
        <dbReference type="ChEBI" id="CHEBI:76931"/>
    </reaction>
    <physiologicalReaction direction="left-to-right" evidence="18">
        <dbReference type="Rhea" id="RHEA:72600"/>
    </physiologicalReaction>
</comment>
<keyword evidence="9 26" id="KW-1133">Transmembrane helix</keyword>
<proteinExistence type="predicted"/>
<keyword evidence="12" id="KW-0325">Glycoprotein</keyword>
<name>A0A1B6JIY5_9HEMI</name>
<evidence type="ECO:0000256" key="26">
    <source>
        <dbReference type="SAM" id="Phobius"/>
    </source>
</evidence>
<organism evidence="29">
    <name type="scientific">Homalodisca liturata</name>
    <dbReference type="NCBI Taxonomy" id="320908"/>
    <lineage>
        <taxon>Eukaryota</taxon>
        <taxon>Metazoa</taxon>
        <taxon>Ecdysozoa</taxon>
        <taxon>Arthropoda</taxon>
        <taxon>Hexapoda</taxon>
        <taxon>Insecta</taxon>
        <taxon>Pterygota</taxon>
        <taxon>Neoptera</taxon>
        <taxon>Paraneoptera</taxon>
        <taxon>Hemiptera</taxon>
        <taxon>Auchenorrhyncha</taxon>
        <taxon>Membracoidea</taxon>
        <taxon>Cicadellidae</taxon>
        <taxon>Cicadellinae</taxon>
        <taxon>Proconiini</taxon>
        <taxon>Homalodisca</taxon>
    </lineage>
</organism>
<evidence type="ECO:0000256" key="10">
    <source>
        <dbReference type="ARBA" id="ARBA00023018"/>
    </source>
</evidence>
<dbReference type="SUPFAM" id="SSF103473">
    <property type="entry name" value="MFS general substrate transporter"/>
    <property type="match status" value="1"/>
</dbReference>
<keyword evidence="10" id="KW-0770">Synapse</keyword>
<evidence type="ECO:0000256" key="7">
    <source>
        <dbReference type="ARBA" id="ARBA00022692"/>
    </source>
</evidence>
<comment type="catalytic activity">
    <reaction evidence="17">
        <text>N-acetylneuraminate(in) + H(+)(in) = N-acetylneuraminate(out) + H(+)(out)</text>
        <dbReference type="Rhea" id="RHEA:28987"/>
        <dbReference type="ChEBI" id="CHEBI:15378"/>
        <dbReference type="ChEBI" id="CHEBI:35418"/>
    </reaction>
    <physiologicalReaction direction="right-to-left" evidence="17">
        <dbReference type="Rhea" id="RHEA:28989"/>
    </physiologicalReaction>
</comment>
<evidence type="ECO:0000256" key="22">
    <source>
        <dbReference type="ARBA" id="ARBA00069713"/>
    </source>
</evidence>
<dbReference type="InterPro" id="IPR050382">
    <property type="entry name" value="MFS_Na/Anion_cotransporter"/>
</dbReference>
<evidence type="ECO:0000256" key="23">
    <source>
        <dbReference type="ARBA" id="ARBA00080244"/>
    </source>
</evidence>
<dbReference type="PANTHER" id="PTHR11662:SF415">
    <property type="entry name" value="AT30085P-RELATED"/>
    <property type="match status" value="1"/>
</dbReference>
<evidence type="ECO:0000256" key="2">
    <source>
        <dbReference type="ARBA" id="ARBA00004554"/>
    </source>
</evidence>
<comment type="catalytic activity">
    <reaction evidence="19">
        <text>L-glutamate(out) = L-glutamate(in)</text>
        <dbReference type="Rhea" id="RHEA:66336"/>
        <dbReference type="ChEBI" id="CHEBI:29985"/>
    </reaction>
    <physiologicalReaction direction="left-to-right" evidence="19">
        <dbReference type="Rhea" id="RHEA:66337"/>
    </physiologicalReaction>
</comment>
<evidence type="ECO:0000256" key="4">
    <source>
        <dbReference type="ARBA" id="ARBA00004656"/>
    </source>
</evidence>
<evidence type="ECO:0000256" key="18">
    <source>
        <dbReference type="ARBA" id="ARBA00051403"/>
    </source>
</evidence>
<feature type="transmembrane region" description="Helical" evidence="26">
    <location>
        <begin position="379"/>
        <end position="399"/>
    </location>
</feature>
<dbReference type="PROSITE" id="PS00217">
    <property type="entry name" value="SUGAR_TRANSPORT_2"/>
    <property type="match status" value="1"/>
</dbReference>
<dbReference type="GO" id="GO:0046942">
    <property type="term" value="P:carboxylic acid transport"/>
    <property type="evidence" value="ECO:0007669"/>
    <property type="project" value="UniProtKB-ARBA"/>
</dbReference>
<feature type="transmembrane region" description="Helical" evidence="26">
    <location>
        <begin position="123"/>
        <end position="141"/>
    </location>
</feature>
<evidence type="ECO:0000256" key="19">
    <source>
        <dbReference type="ARBA" id="ARBA00051447"/>
    </source>
</evidence>
<dbReference type="PROSITE" id="PS50850">
    <property type="entry name" value="MFS"/>
    <property type="match status" value="1"/>
</dbReference>
<dbReference type="FunFam" id="1.20.1250.20:FF:000067">
    <property type="entry name" value="sialin isoform X2"/>
    <property type="match status" value="1"/>
</dbReference>
<dbReference type="FunFam" id="1.20.1250.20:FF:000003">
    <property type="entry name" value="Solute carrier family 17 member 3"/>
    <property type="match status" value="1"/>
</dbReference>
<evidence type="ECO:0000256" key="16">
    <source>
        <dbReference type="ARBA" id="ARBA00050554"/>
    </source>
</evidence>
<feature type="transmembrane region" description="Helical" evidence="26">
    <location>
        <begin position="215"/>
        <end position="236"/>
    </location>
</feature>
<dbReference type="GO" id="GO:0030672">
    <property type="term" value="C:synaptic vesicle membrane"/>
    <property type="evidence" value="ECO:0007669"/>
    <property type="project" value="UniProtKB-SubCell"/>
</dbReference>
<evidence type="ECO:0000256" key="20">
    <source>
        <dbReference type="ARBA" id="ARBA00051612"/>
    </source>
</evidence>
<evidence type="ECO:0000256" key="3">
    <source>
        <dbReference type="ARBA" id="ARBA00004638"/>
    </source>
</evidence>
<comment type="catalytic activity">
    <reaction evidence="16">
        <text>L-aspartate(out) = L-aspartate(in)</text>
        <dbReference type="Rhea" id="RHEA:66332"/>
        <dbReference type="ChEBI" id="CHEBI:29991"/>
    </reaction>
    <physiologicalReaction direction="left-to-right" evidence="16">
        <dbReference type="Rhea" id="RHEA:66333"/>
    </physiologicalReaction>
</comment>
<comment type="catalytic activity">
    <reaction evidence="20">
        <text>D-glucuronate(out) + H(+)(out) = D-glucuronate(in) + H(+)(in)</text>
        <dbReference type="Rhea" id="RHEA:72591"/>
        <dbReference type="ChEBI" id="CHEBI:15378"/>
        <dbReference type="ChEBI" id="CHEBI:58720"/>
    </reaction>
    <physiologicalReaction direction="left-to-right" evidence="20">
        <dbReference type="Rhea" id="RHEA:72592"/>
    </physiologicalReaction>
</comment>
<feature type="transmembrane region" description="Helical" evidence="26">
    <location>
        <begin position="317"/>
        <end position="343"/>
    </location>
</feature>
<evidence type="ECO:0000256" key="8">
    <source>
        <dbReference type="ARBA" id="ARBA00022847"/>
    </source>
</evidence>
<keyword evidence="8" id="KW-0769">Symport</keyword>
<reference evidence="29" key="1">
    <citation type="submission" date="2015-11" db="EMBL/GenBank/DDBJ databases">
        <title>De novo transcriptome assembly of four potential Pierce s Disease insect vectors from Arizona vineyards.</title>
        <authorList>
            <person name="Tassone E.E."/>
        </authorList>
    </citation>
    <scope>NUCLEOTIDE SEQUENCE</scope>
</reference>
<dbReference type="GO" id="GO:0015293">
    <property type="term" value="F:symporter activity"/>
    <property type="evidence" value="ECO:0007669"/>
    <property type="project" value="UniProtKB-KW"/>
</dbReference>
<evidence type="ECO:0000256" key="1">
    <source>
        <dbReference type="ARBA" id="ARBA00004432"/>
    </source>
</evidence>
<dbReference type="EMBL" id="GECU01036746">
    <property type="protein sequence ID" value="JAS70960.1"/>
    <property type="molecule type" value="Transcribed_RNA"/>
</dbReference>
<dbReference type="CDD" id="cd17318">
    <property type="entry name" value="MFS_SLC17"/>
    <property type="match status" value="1"/>
</dbReference>
<evidence type="ECO:0000313" key="29">
    <source>
        <dbReference type="EMBL" id="JAS99089.1"/>
    </source>
</evidence>
<keyword evidence="5" id="KW-0813">Transport</keyword>
<gene>
    <name evidence="28" type="ORF">g.42241</name>
    <name evidence="29" type="ORF">g.42243</name>
</gene>
<comment type="function">
    <text evidence="21">Receptor for CM101, a polysaccharide produced by group B Streptococcus with antipathoangiogenic properties.</text>
</comment>
<dbReference type="GO" id="GO:0005765">
    <property type="term" value="C:lysosomal membrane"/>
    <property type="evidence" value="ECO:0007669"/>
    <property type="project" value="UniProtKB-SubCell"/>
</dbReference>
<dbReference type="Pfam" id="PF07690">
    <property type="entry name" value="MFS_1"/>
    <property type="match status" value="1"/>
</dbReference>
<evidence type="ECO:0000256" key="15">
    <source>
        <dbReference type="ARBA" id="ARBA00050101"/>
    </source>
</evidence>
<dbReference type="GO" id="GO:0016323">
    <property type="term" value="C:basolateral plasma membrane"/>
    <property type="evidence" value="ECO:0007669"/>
    <property type="project" value="UniProtKB-SubCell"/>
</dbReference>
<keyword evidence="7 26" id="KW-0812">Transmembrane</keyword>
<dbReference type="InterPro" id="IPR005829">
    <property type="entry name" value="Sugar_transporter_CS"/>
</dbReference>
<accession>A0A1B6JIY5</accession>
<dbReference type="InterPro" id="IPR020846">
    <property type="entry name" value="MFS_dom"/>
</dbReference>
<evidence type="ECO:0000256" key="5">
    <source>
        <dbReference type="ARBA" id="ARBA00022448"/>
    </source>
</evidence>
<feature type="domain" description="Major facilitator superfamily (MFS) profile" evidence="27">
    <location>
        <begin position="23"/>
        <end position="471"/>
    </location>
</feature>
<dbReference type="EMBL" id="GECU01008617">
    <property type="protein sequence ID" value="JAS99089.1"/>
    <property type="molecule type" value="Transcribed_RNA"/>
</dbReference>
<evidence type="ECO:0000256" key="14">
    <source>
        <dbReference type="ARBA" id="ARBA00023329"/>
    </source>
</evidence>
<protein>
    <recommendedName>
        <fullName evidence="22">Sialin</fullName>
    </recommendedName>
    <alternativeName>
        <fullName evidence="25">H(+)/nitrate cotransporter</fullName>
    </alternativeName>
    <alternativeName>
        <fullName evidence="23">H(+)/sialic acid cotransporter</fullName>
    </alternativeName>
    <alternativeName>
        <fullName evidence="24">Vesicular excitatory amino acid transporter</fullName>
    </alternativeName>
</protein>
<evidence type="ECO:0000256" key="11">
    <source>
        <dbReference type="ARBA" id="ARBA00023136"/>
    </source>
</evidence>
<dbReference type="InterPro" id="IPR036259">
    <property type="entry name" value="MFS_trans_sf"/>
</dbReference>
<dbReference type="GO" id="GO:0006820">
    <property type="term" value="P:monoatomic anion transport"/>
    <property type="evidence" value="ECO:0007669"/>
    <property type="project" value="TreeGrafter"/>
</dbReference>
<evidence type="ECO:0000313" key="28">
    <source>
        <dbReference type="EMBL" id="JAS70960.1"/>
    </source>
</evidence>
<feature type="transmembrane region" description="Helical" evidence="26">
    <location>
        <begin position="147"/>
        <end position="171"/>
    </location>
</feature>
<evidence type="ECO:0000256" key="25">
    <source>
        <dbReference type="ARBA" id="ARBA00081925"/>
    </source>
</evidence>
<comment type="subcellular location">
    <subcellularLocation>
        <location evidence="2">Basolateral cell membrane</location>
        <topology evidence="2">Multi-pass membrane protein</topology>
    </subcellularLocation>
    <subcellularLocation>
        <location evidence="3">Cytoplasmic vesicle</location>
        <location evidence="3">Secretory vesicle membrane</location>
        <topology evidence="3">Multi-pass membrane protein</topology>
    </subcellularLocation>
    <subcellularLocation>
        <location evidence="1">Cytoplasmic vesicle</location>
        <location evidence="1">Secretory vesicle</location>
        <location evidence="1">Synaptic vesicle membrane</location>
    </subcellularLocation>
    <subcellularLocation>
        <location evidence="4">Lysosome membrane</location>
    </subcellularLocation>
</comment>
<evidence type="ECO:0000256" key="12">
    <source>
        <dbReference type="ARBA" id="ARBA00023180"/>
    </source>
</evidence>
<evidence type="ECO:0000256" key="17">
    <source>
        <dbReference type="ARBA" id="ARBA00050625"/>
    </source>
</evidence>
<dbReference type="Gene3D" id="1.20.1250.20">
    <property type="entry name" value="MFS general substrate transporter like domains"/>
    <property type="match status" value="2"/>
</dbReference>
<dbReference type="AlphaFoldDB" id="A0A1B6JIY5"/>
<comment type="catalytic activity">
    <reaction evidence="15">
        <text>2 nitrate(out) + H(+)(out) = 2 nitrate(in) + H(+)(in)</text>
        <dbReference type="Rhea" id="RHEA:71539"/>
        <dbReference type="ChEBI" id="CHEBI:15378"/>
        <dbReference type="ChEBI" id="CHEBI:17632"/>
    </reaction>
    <physiologicalReaction direction="left-to-right" evidence="15">
        <dbReference type="Rhea" id="RHEA:71540"/>
    </physiologicalReaction>
</comment>
<feature type="transmembrane region" description="Helical" evidence="26">
    <location>
        <begin position="355"/>
        <end position="373"/>
    </location>
</feature>
<keyword evidence="6" id="KW-1003">Cell membrane</keyword>
<sequence>MPVPPEVKVQKFVEKGCIPQRYVFGIMGFLAVANAYAMRSVLSVAITEMVVVHHGMLGNRTLIPDPMACPAPNGAQVHHVNPENEFDWDEKTQGYILSAFFWGYVLTHLPGGQLAEKFGGKQTLGLGILCTSVLTIATPFAARAGPWWLIVTRFIEGLGEGTTFPALNVLLAQWVPPMERGKLGALVFAGNQIGTVVSSTLTGLMLQHFEGGWPLVFYFFGALGCLWYIIFCFTCYNDPASHPHISTEEREYLSETIGCLKRRENLAPTPWKAMALSIPLWGLILGQIGHDWALFTIQTDLPKYMKSVMHFTVAQNGFLSSLPFLVMWFTALFSGWLSDFLLAHKVINVTLLRKIFTTIASVGPALGSLAASYAGCDKVLVATLFAVGMAFMGFFYPSLKVNALDLSPNYAGTLMAIVNGTGAIAGVITPTLIGYLTPNSHMLEWRMVFWISGGVVLITNVLYCIMGTAVIQPWNDPTGTQEETVKWKSTTEDGLPDEKNIEVTTKKV</sequence>
<dbReference type="InterPro" id="IPR011701">
    <property type="entry name" value="MFS"/>
</dbReference>
<feature type="transmembrane region" description="Helical" evidence="26">
    <location>
        <begin position="21"/>
        <end position="38"/>
    </location>
</feature>
<feature type="transmembrane region" description="Helical" evidence="26">
    <location>
        <begin position="448"/>
        <end position="471"/>
    </location>
</feature>
<evidence type="ECO:0000256" key="6">
    <source>
        <dbReference type="ARBA" id="ARBA00022475"/>
    </source>
</evidence>
<evidence type="ECO:0000256" key="13">
    <source>
        <dbReference type="ARBA" id="ARBA00023228"/>
    </source>
</evidence>
<keyword evidence="13" id="KW-0458">Lysosome</keyword>
<evidence type="ECO:0000256" key="9">
    <source>
        <dbReference type="ARBA" id="ARBA00022989"/>
    </source>
</evidence>
<keyword evidence="14" id="KW-0968">Cytoplasmic vesicle</keyword>
<keyword evidence="11 26" id="KW-0472">Membrane</keyword>
<evidence type="ECO:0000259" key="27">
    <source>
        <dbReference type="PROSITE" id="PS50850"/>
    </source>
</evidence>
<dbReference type="PANTHER" id="PTHR11662">
    <property type="entry name" value="SOLUTE CARRIER FAMILY 17"/>
    <property type="match status" value="1"/>
</dbReference>
<feature type="transmembrane region" description="Helical" evidence="26">
    <location>
        <begin position="183"/>
        <end position="209"/>
    </location>
</feature>
<evidence type="ECO:0000256" key="21">
    <source>
        <dbReference type="ARBA" id="ARBA00056891"/>
    </source>
</evidence>
<feature type="transmembrane region" description="Helical" evidence="26">
    <location>
        <begin position="411"/>
        <end position="436"/>
    </location>
</feature>